<dbReference type="InterPro" id="IPR014756">
    <property type="entry name" value="Ig_E-set"/>
</dbReference>
<dbReference type="InterPro" id="IPR002925">
    <property type="entry name" value="Dienelactn_hydro"/>
</dbReference>
<dbReference type="SUPFAM" id="SSF81296">
    <property type="entry name" value="E set domains"/>
    <property type="match status" value="1"/>
</dbReference>
<dbReference type="SUPFAM" id="SSF53474">
    <property type="entry name" value="alpha/beta-Hydrolases"/>
    <property type="match status" value="2"/>
</dbReference>
<dbReference type="OrthoDB" id="9784036at2"/>
<feature type="domain" description="Dienelactone hydrolase" evidence="1">
    <location>
        <begin position="132"/>
        <end position="292"/>
    </location>
</feature>
<dbReference type="Pfam" id="PF01738">
    <property type="entry name" value="DLH"/>
    <property type="match status" value="1"/>
</dbReference>
<dbReference type="Pfam" id="PF02922">
    <property type="entry name" value="CBM_48"/>
    <property type="match status" value="1"/>
</dbReference>
<dbReference type="InterPro" id="IPR029058">
    <property type="entry name" value="AB_hydrolase_fold"/>
</dbReference>
<dbReference type="InterPro" id="IPR013783">
    <property type="entry name" value="Ig-like_fold"/>
</dbReference>
<dbReference type="KEGG" id="marb:CJ263_16475"/>
<dbReference type="AlphaFoldDB" id="A0A223V8H5"/>
<proteinExistence type="predicted"/>
<dbReference type="Gene3D" id="3.40.50.1820">
    <property type="entry name" value="alpha/beta hydrolase"/>
    <property type="match status" value="2"/>
</dbReference>
<name>A0A223V8H5_9FLAO</name>
<feature type="domain" description="Glycoside hydrolase family 13 N-terminal" evidence="2">
    <location>
        <begin position="316"/>
        <end position="378"/>
    </location>
</feature>
<dbReference type="EMBL" id="CP022957">
    <property type="protein sequence ID" value="ASV31681.1"/>
    <property type="molecule type" value="Genomic_DNA"/>
</dbReference>
<protein>
    <recommendedName>
        <fullName evidence="5">Esterase</fullName>
    </recommendedName>
</protein>
<dbReference type="GO" id="GO:0016747">
    <property type="term" value="F:acyltransferase activity, transferring groups other than amino-acyl groups"/>
    <property type="evidence" value="ECO:0007669"/>
    <property type="project" value="TreeGrafter"/>
</dbReference>
<dbReference type="RefSeq" id="WP_094998269.1">
    <property type="nucleotide sequence ID" value="NZ_BMJL01000010.1"/>
</dbReference>
<dbReference type="GO" id="GO:0005975">
    <property type="term" value="P:carbohydrate metabolic process"/>
    <property type="evidence" value="ECO:0007669"/>
    <property type="project" value="InterPro"/>
</dbReference>
<dbReference type="Pfam" id="PF00756">
    <property type="entry name" value="Esterase"/>
    <property type="match status" value="1"/>
</dbReference>
<keyword evidence="4" id="KW-1185">Reference proteome</keyword>
<dbReference type="InterPro" id="IPR050583">
    <property type="entry name" value="Mycobacterial_A85_antigen"/>
</dbReference>
<dbReference type="InterPro" id="IPR000801">
    <property type="entry name" value="Esterase-like"/>
</dbReference>
<evidence type="ECO:0000259" key="1">
    <source>
        <dbReference type="Pfam" id="PF01738"/>
    </source>
</evidence>
<dbReference type="PANTHER" id="PTHR48098">
    <property type="entry name" value="ENTEROCHELIN ESTERASE-RELATED"/>
    <property type="match status" value="1"/>
</dbReference>
<reference evidence="3 4" key="1">
    <citation type="submission" date="2017-08" db="EMBL/GenBank/DDBJ databases">
        <title>The complete genome sequence of Maribacter sp. B1, isolated from deep-sea sediment.</title>
        <authorList>
            <person name="Wu Y.-H."/>
            <person name="Cheng H."/>
            <person name="Xu X.-W."/>
        </authorList>
    </citation>
    <scope>NUCLEOTIDE SEQUENCE [LARGE SCALE GENOMIC DNA]</scope>
    <source>
        <strain evidence="3 4">B1</strain>
    </source>
</reference>
<sequence>MYIKRTALLLIYFVFTNFICAQQEIKLYEGKAPGSEEWTWKKGLSEKNQFNTPIVYNVIDPTITAYLPPKSTANGTAVIVAPGGAFHTLSVQSEGIDVAKWLNSKGIAAFVLKYRLARSFTDDPVKELMGKMSDFDALDKENEPIIPLAMADGLKAMEYVRSNAKEMNIDPDKVGFMGFSAGGTLAMSVLYNADEDTRPNFVAPIYAYEPAVIGSDIPATKTPIYVAVASDDQLGMVPYSINIYKKWFEADQPSELHIYEKGGHGFGMRQQGIPTDTWYEQFGAWLKMHGFMEKPASISPFQRIPSPNDSLESVVWREDSNLQFNIYAPEAEKVSVSGDFPGGFPGITLKKDYLGVWSGQTENKVTPDIYTYDFKVNEINTLDPKNNLVKESLNGFSNLVEIKGPENNFQTRKNVPHGRVEEVWYTSQSLNGAQRRLHVYLPPSYGQLKKKDKLPVLYLLHGGGDNDASWTTAGRANVILDNLYAEGKLEPMLVVMPSGHTEEEGFFMGVGPDQDPFCKDLLNDIIPLIESTYPVSTIRSHRAIAGLSMGGVQILNTALWNPELFGYVIPMSTGYFSPNIAEIKEKYADVMKNEEINQFDLFQIYMGGEEDIAYQNNLNMMAMFDDFGIEYNYKNGGKGHTFLTWRRNLHDFAPLLFKNK</sequence>
<dbReference type="CDD" id="cd11294">
    <property type="entry name" value="E_set_Esterase_like_N"/>
    <property type="match status" value="1"/>
</dbReference>
<dbReference type="InterPro" id="IPR004193">
    <property type="entry name" value="Glyco_hydro_13_N"/>
</dbReference>
<accession>A0A223V8H5</accession>
<dbReference type="PANTHER" id="PTHR48098:SF1">
    <property type="entry name" value="DIACYLGLYCEROL ACYLTRANSFERASE_MYCOLYLTRANSFERASE AG85A"/>
    <property type="match status" value="1"/>
</dbReference>
<dbReference type="GO" id="GO:0004553">
    <property type="term" value="F:hydrolase activity, hydrolyzing O-glycosyl compounds"/>
    <property type="evidence" value="ECO:0007669"/>
    <property type="project" value="InterPro"/>
</dbReference>
<dbReference type="Proteomes" id="UP000215244">
    <property type="component" value="Chromosome"/>
</dbReference>
<evidence type="ECO:0000313" key="3">
    <source>
        <dbReference type="EMBL" id="ASV31681.1"/>
    </source>
</evidence>
<evidence type="ECO:0000313" key="4">
    <source>
        <dbReference type="Proteomes" id="UP000215244"/>
    </source>
</evidence>
<evidence type="ECO:0000259" key="2">
    <source>
        <dbReference type="Pfam" id="PF02922"/>
    </source>
</evidence>
<evidence type="ECO:0008006" key="5">
    <source>
        <dbReference type="Google" id="ProtNLM"/>
    </source>
</evidence>
<gene>
    <name evidence="3" type="ORF">CJ263_16475</name>
</gene>
<dbReference type="Gene3D" id="2.60.40.10">
    <property type="entry name" value="Immunoglobulins"/>
    <property type="match status" value="1"/>
</dbReference>
<organism evidence="3 4">
    <name type="scientific">Maribacter cobaltidurans</name>
    <dbReference type="NCBI Taxonomy" id="1178778"/>
    <lineage>
        <taxon>Bacteria</taxon>
        <taxon>Pseudomonadati</taxon>
        <taxon>Bacteroidota</taxon>
        <taxon>Flavobacteriia</taxon>
        <taxon>Flavobacteriales</taxon>
        <taxon>Flavobacteriaceae</taxon>
        <taxon>Maribacter</taxon>
    </lineage>
</organism>